<dbReference type="GO" id="GO:0003677">
    <property type="term" value="F:DNA binding"/>
    <property type="evidence" value="ECO:0007669"/>
    <property type="project" value="UniProtKB-KW"/>
</dbReference>
<feature type="domain" description="HTH marR-type" evidence="2">
    <location>
        <begin position="50"/>
        <end position="154"/>
    </location>
</feature>
<dbReference type="Gene3D" id="1.10.10.10">
    <property type="entry name" value="Winged helix-like DNA-binding domain superfamily/Winged helix DNA-binding domain"/>
    <property type="match status" value="1"/>
</dbReference>
<evidence type="ECO:0000313" key="4">
    <source>
        <dbReference type="Proteomes" id="UP001620520"/>
    </source>
</evidence>
<dbReference type="InterPro" id="IPR036388">
    <property type="entry name" value="WH-like_DNA-bd_sf"/>
</dbReference>
<dbReference type="EMBL" id="JBIYEW010000003">
    <property type="protein sequence ID" value="MFK4637645.1"/>
    <property type="molecule type" value="Genomic_DNA"/>
</dbReference>
<dbReference type="SUPFAM" id="SSF46785">
    <property type="entry name" value="Winged helix' DNA-binding domain"/>
    <property type="match status" value="1"/>
</dbReference>
<feature type="region of interest" description="Disordered" evidence="1">
    <location>
        <begin position="1"/>
        <end position="30"/>
    </location>
</feature>
<dbReference type="RefSeq" id="WP_189020195.1">
    <property type="nucleotide sequence ID" value="NZ_BMPM01000008.1"/>
</dbReference>
<proteinExistence type="predicted"/>
<dbReference type="PANTHER" id="PTHR33164">
    <property type="entry name" value="TRANSCRIPTIONAL REGULATOR, MARR FAMILY"/>
    <property type="match status" value="1"/>
</dbReference>
<dbReference type="Proteomes" id="UP001620520">
    <property type="component" value="Unassembled WGS sequence"/>
</dbReference>
<dbReference type="InterPro" id="IPR000835">
    <property type="entry name" value="HTH_MarR-typ"/>
</dbReference>
<reference evidence="3 4" key="1">
    <citation type="submission" date="2024-10" db="EMBL/GenBank/DDBJ databases">
        <title>Novel secondary metabolite-producing bacteria for plant disease control.</title>
        <authorList>
            <person name="Chevrette M."/>
        </authorList>
    </citation>
    <scope>NUCLEOTIDE SEQUENCE [LARGE SCALE GENOMIC DNA]</scope>
    <source>
        <strain evidence="3 4">J30 TE3557</strain>
    </source>
</reference>
<protein>
    <submittedName>
        <fullName evidence="3">DNA-binding MarR family transcriptional regulator</fullName>
    </submittedName>
</protein>
<comment type="caution">
    <text evidence="3">The sequence shown here is derived from an EMBL/GenBank/DDBJ whole genome shotgun (WGS) entry which is preliminary data.</text>
</comment>
<evidence type="ECO:0000256" key="1">
    <source>
        <dbReference type="SAM" id="MobiDB-lite"/>
    </source>
</evidence>
<dbReference type="InterPro" id="IPR036390">
    <property type="entry name" value="WH_DNA-bd_sf"/>
</dbReference>
<organism evidence="3 4">
    <name type="scientific">Paenarthrobacter histidinolovorans</name>
    <dbReference type="NCBI Taxonomy" id="43664"/>
    <lineage>
        <taxon>Bacteria</taxon>
        <taxon>Bacillati</taxon>
        <taxon>Actinomycetota</taxon>
        <taxon>Actinomycetes</taxon>
        <taxon>Micrococcales</taxon>
        <taxon>Micrococcaceae</taxon>
        <taxon>Paenarthrobacter</taxon>
    </lineage>
</organism>
<keyword evidence="3" id="KW-0238">DNA-binding</keyword>
<dbReference type="SMART" id="SM00347">
    <property type="entry name" value="HTH_MARR"/>
    <property type="match status" value="1"/>
</dbReference>
<gene>
    <name evidence="3" type="ORF">ABIA52_000534</name>
</gene>
<name>A0ABW8N3Q5_9MICC</name>
<evidence type="ECO:0000259" key="2">
    <source>
        <dbReference type="SMART" id="SM00347"/>
    </source>
</evidence>
<dbReference type="InterPro" id="IPR039422">
    <property type="entry name" value="MarR/SlyA-like"/>
</dbReference>
<dbReference type="Pfam" id="PF12802">
    <property type="entry name" value="MarR_2"/>
    <property type="match status" value="1"/>
</dbReference>
<keyword evidence="4" id="KW-1185">Reference proteome</keyword>
<evidence type="ECO:0000313" key="3">
    <source>
        <dbReference type="EMBL" id="MFK4637645.1"/>
    </source>
</evidence>
<dbReference type="PANTHER" id="PTHR33164:SF106">
    <property type="entry name" value="TRANSCRIPTIONAL REGULATORY PROTEIN"/>
    <property type="match status" value="1"/>
</dbReference>
<sequence length="181" mass="19685">MSDTWGEHPGNSAAEPGVVPEGTMPPSGPSQELVRVLQDFTLEANHYVDAAGGQNDMHRTDMNALAVIMRHSAAGKVVTPGVLRAELRLSSPATTALIDRLHASGHVVRERLGTDRRQVQLHMTPKAYRDGSAMFMPLAIRMGTAMAAYTTAELELVQRFMTDMVEATIEARQQAAHTEPK</sequence>
<accession>A0ABW8N3Q5</accession>